<feature type="transmembrane region" description="Helical" evidence="1">
    <location>
        <begin position="6"/>
        <end position="25"/>
    </location>
</feature>
<name>A0ABV8SHP8_9BACL</name>
<dbReference type="RefSeq" id="WP_378127511.1">
    <property type="nucleotide sequence ID" value="NZ_JBHSED010000046.1"/>
</dbReference>
<protein>
    <recommendedName>
        <fullName evidence="4">LPS export ABC transporter periplasmic protein LptC</fullName>
    </recommendedName>
</protein>
<reference evidence="3" key="1">
    <citation type="journal article" date="2019" name="Int. J. Syst. Evol. Microbiol.">
        <title>The Global Catalogue of Microorganisms (GCM) 10K type strain sequencing project: providing services to taxonomists for standard genome sequencing and annotation.</title>
        <authorList>
            <consortium name="The Broad Institute Genomics Platform"/>
            <consortium name="The Broad Institute Genome Sequencing Center for Infectious Disease"/>
            <person name="Wu L."/>
            <person name="Ma J."/>
        </authorList>
    </citation>
    <scope>NUCLEOTIDE SEQUENCE [LARGE SCALE GENOMIC DNA]</scope>
    <source>
        <strain evidence="3">CGMCC 4.1641</strain>
    </source>
</reference>
<dbReference type="EMBL" id="JBHSED010000046">
    <property type="protein sequence ID" value="MFC4305964.1"/>
    <property type="molecule type" value="Genomic_DNA"/>
</dbReference>
<proteinExistence type="predicted"/>
<evidence type="ECO:0000313" key="3">
    <source>
        <dbReference type="Proteomes" id="UP001595755"/>
    </source>
</evidence>
<dbReference type="Proteomes" id="UP001595755">
    <property type="component" value="Unassembled WGS sequence"/>
</dbReference>
<evidence type="ECO:0008006" key="4">
    <source>
        <dbReference type="Google" id="ProtNLM"/>
    </source>
</evidence>
<evidence type="ECO:0000256" key="1">
    <source>
        <dbReference type="SAM" id="Phobius"/>
    </source>
</evidence>
<keyword evidence="3" id="KW-1185">Reference proteome</keyword>
<keyword evidence="1" id="KW-0812">Transmembrane</keyword>
<evidence type="ECO:0000313" key="2">
    <source>
        <dbReference type="EMBL" id="MFC4305964.1"/>
    </source>
</evidence>
<organism evidence="2 3">
    <name type="scientific">Cohnella boryungensis</name>
    <dbReference type="NCBI Taxonomy" id="768479"/>
    <lineage>
        <taxon>Bacteria</taxon>
        <taxon>Bacillati</taxon>
        <taxon>Bacillota</taxon>
        <taxon>Bacilli</taxon>
        <taxon>Bacillales</taxon>
        <taxon>Paenibacillaceae</taxon>
        <taxon>Cohnella</taxon>
    </lineage>
</organism>
<comment type="caution">
    <text evidence="2">The sequence shown here is derived from an EMBL/GenBank/DDBJ whole genome shotgun (WGS) entry which is preliminary data.</text>
</comment>
<sequence length="182" mass="20730">MNSKLVTILGIPLVLILMITAYFMFPWMAIFIGIHSESDPPSPQIKYGEFPFRLEYEQYGQTIVIEDTLICEYVGNRADEGRGKYREWKQSIASGKERITLFKEDDTTEIYFPTESANYFMGDTDTSTDDNQNLSLLSSALIIEKVGRGQQTATISASELLNNYGIKLIKWDIKQPIKNSFS</sequence>
<keyword evidence="1" id="KW-1133">Transmembrane helix</keyword>
<accession>A0ABV8SHP8</accession>
<gene>
    <name evidence="2" type="ORF">ACFO1S_21265</name>
</gene>
<keyword evidence="1" id="KW-0472">Membrane</keyword>